<evidence type="ECO:0000313" key="3">
    <source>
        <dbReference type="Proteomes" id="UP000664991"/>
    </source>
</evidence>
<sequence>MDIIGVKTGGEGGVTVMLTGQGLTIQMILSSGSVTLRLWEGFVSGKSSITNMKVFIKLDGQSQPKQGLMVKSHQNPGKKSSEEQLKLHLILGEGVVRNEENKNLNPTGLVGTTKGQITKPLEEQALQRSQTSGRLEPGLHGESKVTPGLRHWSSHIVTSMINYLRPPFSPLAALGSGSQLLCFPPIHFLNPSLEFVNCQLLTYGNLQTHSVWPAWRLHV</sequence>
<dbReference type="Proteomes" id="UP000664991">
    <property type="component" value="Unassembled WGS sequence"/>
</dbReference>
<name>A0A836CZ75_SHEEP</name>
<comment type="caution">
    <text evidence="2">The sequence shown here is derived from an EMBL/GenBank/DDBJ whole genome shotgun (WGS) entry which is preliminary data.</text>
</comment>
<dbReference type="EMBL" id="JAEMGP010000009">
    <property type="protein sequence ID" value="KAG5205035.1"/>
    <property type="molecule type" value="Genomic_DNA"/>
</dbReference>
<evidence type="ECO:0000313" key="2">
    <source>
        <dbReference type="EMBL" id="KAG5205035.1"/>
    </source>
</evidence>
<evidence type="ECO:0000256" key="1">
    <source>
        <dbReference type="SAM" id="MobiDB-lite"/>
    </source>
</evidence>
<organism evidence="2 3">
    <name type="scientific">Ovis aries</name>
    <name type="common">Sheep</name>
    <dbReference type="NCBI Taxonomy" id="9940"/>
    <lineage>
        <taxon>Eukaryota</taxon>
        <taxon>Metazoa</taxon>
        <taxon>Chordata</taxon>
        <taxon>Craniata</taxon>
        <taxon>Vertebrata</taxon>
        <taxon>Euteleostomi</taxon>
        <taxon>Mammalia</taxon>
        <taxon>Eutheria</taxon>
        <taxon>Laurasiatheria</taxon>
        <taxon>Artiodactyla</taxon>
        <taxon>Ruminantia</taxon>
        <taxon>Pecora</taxon>
        <taxon>Bovidae</taxon>
        <taxon>Caprinae</taxon>
        <taxon>Ovis</taxon>
    </lineage>
</organism>
<protein>
    <submittedName>
        <fullName evidence="2">Uncharacterized protein</fullName>
    </submittedName>
</protein>
<proteinExistence type="predicted"/>
<reference evidence="2 3" key="1">
    <citation type="submission" date="2020-12" db="EMBL/GenBank/DDBJ databases">
        <title>De novo assembly of Tibetan sheep genome.</title>
        <authorList>
            <person name="Li X."/>
        </authorList>
    </citation>
    <scope>NUCLEOTIDE SEQUENCE [LARGE SCALE GENOMIC DNA]</scope>
    <source>
        <tissue evidence="2">Heart</tissue>
    </source>
</reference>
<feature type="region of interest" description="Disordered" evidence="1">
    <location>
        <begin position="126"/>
        <end position="145"/>
    </location>
</feature>
<gene>
    <name evidence="2" type="ORF">JEQ12_019480</name>
</gene>
<dbReference type="AlphaFoldDB" id="A0A836CZ75"/>
<accession>A0A836CZ75</accession>